<dbReference type="PROSITE" id="PS51257">
    <property type="entry name" value="PROKAR_LIPOPROTEIN"/>
    <property type="match status" value="1"/>
</dbReference>
<organism evidence="2 3">
    <name type="scientific">Lishizhenia tianjinensis</name>
    <dbReference type="NCBI Taxonomy" id="477690"/>
    <lineage>
        <taxon>Bacteria</taxon>
        <taxon>Pseudomonadati</taxon>
        <taxon>Bacteroidota</taxon>
        <taxon>Flavobacteriia</taxon>
        <taxon>Flavobacteriales</taxon>
        <taxon>Crocinitomicaceae</taxon>
        <taxon>Lishizhenia</taxon>
    </lineage>
</organism>
<evidence type="ECO:0000313" key="3">
    <source>
        <dbReference type="Proteomes" id="UP000236454"/>
    </source>
</evidence>
<keyword evidence="3" id="KW-1185">Reference proteome</keyword>
<name>A0A1I7BF57_9FLAO</name>
<dbReference type="AlphaFoldDB" id="A0A1I7BF57"/>
<protein>
    <submittedName>
        <fullName evidence="2">Uncharacterized protein</fullName>
    </submittedName>
</protein>
<keyword evidence="1" id="KW-0732">Signal</keyword>
<proteinExistence type="predicted"/>
<sequence>MKKSLKTLSLFALVGLSFMACREKLPTIAEITVKDVDNKVIPGVTVILYGESTETPPKPVTRIDTAITDIFGVAQFDYTEDFQLGQAGFAVLNIDAKVTDDTGNTFSGTGTIKIEEEKVNEEVVYIQ</sequence>
<evidence type="ECO:0000313" key="2">
    <source>
        <dbReference type="EMBL" id="SFT85798.1"/>
    </source>
</evidence>
<dbReference type="STRING" id="477690.SAMN05216474_2769"/>
<reference evidence="2 3" key="1">
    <citation type="submission" date="2016-10" db="EMBL/GenBank/DDBJ databases">
        <authorList>
            <person name="de Groot N.N."/>
        </authorList>
    </citation>
    <scope>NUCLEOTIDE SEQUENCE [LARGE SCALE GENOMIC DNA]</scope>
    <source>
        <strain evidence="2 3">CGMCC 1.7005</strain>
    </source>
</reference>
<gene>
    <name evidence="2" type="ORF">SAMN05216474_2769</name>
</gene>
<dbReference type="OrthoDB" id="1467634at2"/>
<dbReference type="Proteomes" id="UP000236454">
    <property type="component" value="Unassembled WGS sequence"/>
</dbReference>
<accession>A0A1I7BF57</accession>
<evidence type="ECO:0000256" key="1">
    <source>
        <dbReference type="SAM" id="SignalP"/>
    </source>
</evidence>
<dbReference type="EMBL" id="FPAS01000005">
    <property type="protein sequence ID" value="SFT85798.1"/>
    <property type="molecule type" value="Genomic_DNA"/>
</dbReference>
<feature type="signal peptide" evidence="1">
    <location>
        <begin position="1"/>
        <end position="22"/>
    </location>
</feature>
<feature type="chain" id="PRO_5014971049" evidence="1">
    <location>
        <begin position="23"/>
        <end position="127"/>
    </location>
</feature>
<dbReference type="RefSeq" id="WP_139230392.1">
    <property type="nucleotide sequence ID" value="NZ_FPAS01000005.1"/>
</dbReference>